<dbReference type="Proteomes" id="UP000504634">
    <property type="component" value="Unplaced"/>
</dbReference>
<feature type="region of interest" description="Disordered" evidence="1">
    <location>
        <begin position="1"/>
        <end position="42"/>
    </location>
</feature>
<feature type="compositionally biased region" description="Polar residues" evidence="1">
    <location>
        <begin position="251"/>
        <end position="262"/>
    </location>
</feature>
<dbReference type="GO" id="GO:0008408">
    <property type="term" value="F:3'-5' exonuclease activity"/>
    <property type="evidence" value="ECO:0007669"/>
    <property type="project" value="InterPro"/>
</dbReference>
<accession>A0A6J2T2G2</accession>
<evidence type="ECO:0000256" key="1">
    <source>
        <dbReference type="SAM" id="MobiDB-lite"/>
    </source>
</evidence>
<feature type="compositionally biased region" description="Polar residues" evidence="1">
    <location>
        <begin position="115"/>
        <end position="124"/>
    </location>
</feature>
<dbReference type="Pfam" id="PF10283">
    <property type="entry name" value="zf-CCHH"/>
    <property type="match status" value="2"/>
</dbReference>
<keyword evidence="3" id="KW-1185">Reference proteome</keyword>
<name>A0A6J2T2G2_DROLE</name>
<feature type="compositionally biased region" description="Acidic residues" evidence="1">
    <location>
        <begin position="284"/>
        <end position="295"/>
    </location>
</feature>
<feature type="compositionally biased region" description="Basic and acidic residues" evidence="1">
    <location>
        <begin position="184"/>
        <end position="197"/>
    </location>
</feature>
<dbReference type="PANTHER" id="PTHR21315">
    <property type="entry name" value="APRATAXIN AND PNK-LIKE FACTOR-RELATED"/>
    <property type="match status" value="1"/>
</dbReference>
<dbReference type="PANTHER" id="PTHR21315:SF2">
    <property type="entry name" value="APRATAXIN AND PNK-LIKE FACTOR"/>
    <property type="match status" value="1"/>
</dbReference>
<sequence length="306" mass="33683">MDHVNESENESISNEAKAAGSEGSVKRKISADIDNDAENEINTTEQSCCKRLRSGLNNDETNLIAIKTEPQDENECLPETATISSNIEPSEMGTAAVIKQEKTDESDSNMPADGPSNSTATGVSSDLPVSVKTEPTVGSVDVKAEPVANNTQLPADSTVTSTSTNLRQSCRFGVRCYRRNPAHRSAEAHPGDSDYRRPSFPAPPLGTPPCSFGNSCYRRNPVHFQQYSHPPDFDSAQNIRNRLRQRRRQQPCSTNDINTSDSEGSEDPFDADTDEEYNPKADNDNDDVDEEELEFDSQRINSDEFD</sequence>
<feature type="region of interest" description="Disordered" evidence="1">
    <location>
        <begin position="100"/>
        <end position="130"/>
    </location>
</feature>
<dbReference type="GO" id="GO:0003906">
    <property type="term" value="F:DNA-(apurinic or apyrimidinic site) endonuclease activity"/>
    <property type="evidence" value="ECO:0007669"/>
    <property type="project" value="InterPro"/>
</dbReference>
<dbReference type="AlphaFoldDB" id="A0A6J2T2G2"/>
<proteinExistence type="predicted"/>
<dbReference type="GO" id="GO:0005634">
    <property type="term" value="C:nucleus"/>
    <property type="evidence" value="ECO:0007669"/>
    <property type="project" value="TreeGrafter"/>
</dbReference>
<reference evidence="4" key="1">
    <citation type="submission" date="2025-08" db="UniProtKB">
        <authorList>
            <consortium name="RefSeq"/>
        </authorList>
    </citation>
    <scope>IDENTIFICATION</scope>
    <source>
        <strain evidence="4">11010-0011.00</strain>
        <tissue evidence="4">Whole body</tissue>
    </source>
</reference>
<feature type="domain" description="PBZ-type" evidence="2">
    <location>
        <begin position="167"/>
        <end position="192"/>
    </location>
</feature>
<dbReference type="InterPro" id="IPR019406">
    <property type="entry name" value="APLF_PBZ"/>
</dbReference>
<dbReference type="GO" id="GO:0035861">
    <property type="term" value="C:site of double-strand break"/>
    <property type="evidence" value="ECO:0007669"/>
    <property type="project" value="TreeGrafter"/>
</dbReference>
<dbReference type="GeneID" id="115620373"/>
<dbReference type="OrthoDB" id="10256774at2759"/>
<organism evidence="3 4">
    <name type="scientific">Drosophila lebanonensis</name>
    <name type="common">Fruit fly</name>
    <name type="synonym">Scaptodrosophila lebanonensis</name>
    <dbReference type="NCBI Taxonomy" id="7225"/>
    <lineage>
        <taxon>Eukaryota</taxon>
        <taxon>Metazoa</taxon>
        <taxon>Ecdysozoa</taxon>
        <taxon>Arthropoda</taxon>
        <taxon>Hexapoda</taxon>
        <taxon>Insecta</taxon>
        <taxon>Pterygota</taxon>
        <taxon>Neoptera</taxon>
        <taxon>Endopterygota</taxon>
        <taxon>Diptera</taxon>
        <taxon>Brachycera</taxon>
        <taxon>Muscomorpha</taxon>
        <taxon>Ephydroidea</taxon>
        <taxon>Drosophilidae</taxon>
        <taxon>Scaptodrosophila</taxon>
    </lineage>
</organism>
<dbReference type="InterPro" id="IPR039253">
    <property type="entry name" value="APLF"/>
</dbReference>
<evidence type="ECO:0000313" key="4">
    <source>
        <dbReference type="RefSeq" id="XP_030369438.1"/>
    </source>
</evidence>
<evidence type="ECO:0000259" key="2">
    <source>
        <dbReference type="Pfam" id="PF10283"/>
    </source>
</evidence>
<feature type="compositionally biased region" description="Acidic residues" evidence="1">
    <location>
        <begin position="263"/>
        <end position="276"/>
    </location>
</feature>
<feature type="domain" description="PBZ-type" evidence="2">
    <location>
        <begin position="208"/>
        <end position="232"/>
    </location>
</feature>
<feature type="region of interest" description="Disordered" evidence="1">
    <location>
        <begin position="244"/>
        <end position="306"/>
    </location>
</feature>
<gene>
    <name evidence="4" type="primary">LOC115620373</name>
</gene>
<dbReference type="GO" id="GO:0006302">
    <property type="term" value="P:double-strand break repair"/>
    <property type="evidence" value="ECO:0007669"/>
    <property type="project" value="InterPro"/>
</dbReference>
<dbReference type="RefSeq" id="XP_030369438.1">
    <property type="nucleotide sequence ID" value="XM_030513578.1"/>
</dbReference>
<protein>
    <submittedName>
        <fullName evidence="4">Aprataxin and PNK-like factor isoform X1</fullName>
    </submittedName>
</protein>
<feature type="region of interest" description="Disordered" evidence="1">
    <location>
        <begin position="182"/>
        <end position="202"/>
    </location>
</feature>
<evidence type="ECO:0000313" key="3">
    <source>
        <dbReference type="Proteomes" id="UP000504634"/>
    </source>
</evidence>